<dbReference type="InterPro" id="IPR018739">
    <property type="entry name" value="DUF2281"/>
</dbReference>
<proteinExistence type="predicted"/>
<dbReference type="AlphaFoldDB" id="A0AAP5ME68"/>
<dbReference type="RefSeq" id="WP_208344422.1">
    <property type="nucleotide sequence ID" value="NZ_CAWQFN010000500.1"/>
</dbReference>
<dbReference type="Proteomes" id="UP000667802">
    <property type="component" value="Unassembled WGS sequence"/>
</dbReference>
<protein>
    <submittedName>
        <fullName evidence="2">DUF2281 domain-containing protein</fullName>
    </submittedName>
</protein>
<organism evidence="2 3">
    <name type="scientific">Aetokthonos hydrillicola Thurmond2011</name>
    <dbReference type="NCBI Taxonomy" id="2712845"/>
    <lineage>
        <taxon>Bacteria</taxon>
        <taxon>Bacillati</taxon>
        <taxon>Cyanobacteriota</taxon>
        <taxon>Cyanophyceae</taxon>
        <taxon>Nostocales</taxon>
        <taxon>Hapalosiphonaceae</taxon>
        <taxon>Aetokthonos</taxon>
    </lineage>
</organism>
<dbReference type="EMBL" id="JAALHA020000035">
    <property type="protein sequence ID" value="MDR9900469.1"/>
    <property type="molecule type" value="Genomic_DNA"/>
</dbReference>
<gene>
    <name evidence="2" type="ORF">G7B40_038875</name>
</gene>
<evidence type="ECO:0000313" key="3">
    <source>
        <dbReference type="Proteomes" id="UP000667802"/>
    </source>
</evidence>
<dbReference type="Pfam" id="PF10047">
    <property type="entry name" value="DUF2281"/>
    <property type="match status" value="1"/>
</dbReference>
<name>A0AAP5ME68_9CYAN</name>
<evidence type="ECO:0000259" key="1">
    <source>
        <dbReference type="Pfam" id="PF10047"/>
    </source>
</evidence>
<sequence length="77" mass="8446">MQPIQQQVIEALQTLSPAEQQEVLDFAEFLNSKRQRLSSTNIEPVKSFLETAQAYIGAGIGPGDLSTNPEYMEGYGA</sequence>
<evidence type="ECO:0000313" key="2">
    <source>
        <dbReference type="EMBL" id="MDR9900469.1"/>
    </source>
</evidence>
<accession>A0AAP5ME68</accession>
<reference evidence="3" key="1">
    <citation type="journal article" date="2021" name="Science">
        <title>Hunting the eagle killer: A cyanobacterial neurotoxin causes vacuolar myelinopathy.</title>
        <authorList>
            <person name="Breinlinger S."/>
            <person name="Phillips T.J."/>
            <person name="Haram B.N."/>
            <person name="Mares J."/>
            <person name="Martinez Yerena J.A."/>
            <person name="Hrouzek P."/>
            <person name="Sobotka R."/>
            <person name="Henderson W.M."/>
            <person name="Schmieder P."/>
            <person name="Williams S.M."/>
            <person name="Lauderdale J.D."/>
            <person name="Wilde H.D."/>
            <person name="Gerrin W."/>
            <person name="Kust A."/>
            <person name="Washington J.W."/>
            <person name="Wagner C."/>
            <person name="Geier B."/>
            <person name="Liebeke M."/>
            <person name="Enke H."/>
            <person name="Niedermeyer T.H.J."/>
            <person name="Wilde S.B."/>
        </authorList>
    </citation>
    <scope>NUCLEOTIDE SEQUENCE [LARGE SCALE GENOMIC DNA]</scope>
    <source>
        <strain evidence="3">Thurmond2011</strain>
    </source>
</reference>
<comment type="caution">
    <text evidence="2">The sequence shown here is derived from an EMBL/GenBank/DDBJ whole genome shotgun (WGS) entry which is preliminary data.</text>
</comment>
<feature type="domain" description="DUF2281" evidence="1">
    <location>
        <begin position="8"/>
        <end position="38"/>
    </location>
</feature>
<keyword evidence="3" id="KW-1185">Reference proteome</keyword>